<dbReference type="EMBL" id="JABEVQ010000001">
    <property type="protein sequence ID" value="NWN89932.1"/>
    <property type="molecule type" value="Genomic_DNA"/>
</dbReference>
<evidence type="ECO:0000256" key="3">
    <source>
        <dbReference type="ARBA" id="ARBA00023125"/>
    </source>
</evidence>
<evidence type="ECO:0000259" key="4">
    <source>
        <dbReference type="Pfam" id="PF01420"/>
    </source>
</evidence>
<dbReference type="GO" id="GO:0009307">
    <property type="term" value="P:DNA restriction-modification system"/>
    <property type="evidence" value="ECO:0007669"/>
    <property type="project" value="UniProtKB-KW"/>
</dbReference>
<evidence type="ECO:0000256" key="2">
    <source>
        <dbReference type="ARBA" id="ARBA00022747"/>
    </source>
</evidence>
<evidence type="ECO:0000313" key="5">
    <source>
        <dbReference type="EMBL" id="NWN89932.1"/>
    </source>
</evidence>
<name>A0A851HRM2_9GAMM</name>
<dbReference type="InterPro" id="IPR052021">
    <property type="entry name" value="Type-I_RS_S_subunit"/>
</dbReference>
<dbReference type="GO" id="GO:0004519">
    <property type="term" value="F:endonuclease activity"/>
    <property type="evidence" value="ECO:0007669"/>
    <property type="project" value="UniProtKB-KW"/>
</dbReference>
<keyword evidence="2" id="KW-0680">Restriction system</keyword>
<dbReference type="CDD" id="cd17246">
    <property type="entry name" value="RMtype1_S_SonII-TRD2-CR2_like"/>
    <property type="match status" value="1"/>
</dbReference>
<dbReference type="GO" id="GO:0003677">
    <property type="term" value="F:DNA binding"/>
    <property type="evidence" value="ECO:0007669"/>
    <property type="project" value="UniProtKB-KW"/>
</dbReference>
<keyword evidence="3" id="KW-0238">DNA-binding</keyword>
<proteinExistence type="inferred from homology"/>
<reference evidence="5 6" key="1">
    <citation type="submission" date="2020-03" db="EMBL/GenBank/DDBJ databases">
        <title>Metagenomic, metatranscriptomic, and metabolomic analyses revealed the key microbes and metabolic features during the fermentation of ganjang, Korean traditional soy sauce.</title>
        <authorList>
            <person name="Chun B.H."/>
            <person name="Jeon C.O."/>
        </authorList>
    </citation>
    <scope>NUCLEOTIDE SEQUENCE [LARGE SCALE GENOMIC DNA]</scope>
    <source>
        <strain evidence="5 6">KG14</strain>
    </source>
</reference>
<dbReference type="SUPFAM" id="SSF116734">
    <property type="entry name" value="DNA methylase specificity domain"/>
    <property type="match status" value="2"/>
</dbReference>
<keyword evidence="5" id="KW-0255">Endonuclease</keyword>
<dbReference type="AlphaFoldDB" id="A0A851HRM2"/>
<dbReference type="CDD" id="cd17243">
    <property type="entry name" value="RMtype1_S_AchA6I-TRD2-CR2_like"/>
    <property type="match status" value="1"/>
</dbReference>
<sequence length="473" mass="51642">MTPNSMVSVGDIAEVFDGPHATPKKLESGPYFLSISSLIKGALDLSQSAHLSEEDFKQWTKRVTPEPGDILFSYETRLGEAAMMPTGIRACLGRRMGLLRPDRTRVIPEYLLYAYLSPDFQSTIEQRKIHGATVDRIALKELPSFPIRVPSIAEQRVVVDNLKALDDKIQLNHKINQTLEQMAQTIFKSWFVDFEPAKAKIAALEAGGSDEGALLAAMQAISGKGEAELTRLQAGQPEQYAELRATAELFPSALQDSELGEIPEGWEVAPLSAMVNLIGGGTPKKSEPAFWNGNICWFSVKDVPSDGNVFVVETEDKITEEGLNRSSTKLLPIGTTIITARGTVGKLALTGVSTAMNQSCYGVVASDETGPYLNYLRLSEGVDTLKRNTHGAVFDTITRSTFDTVLQSRSCLALRQRFEQTVTPMFEAIRNNLIQSNTLSEARDSLLPKLLSGELAVSAAETQLTDAEELADV</sequence>
<dbReference type="PANTHER" id="PTHR30408:SF13">
    <property type="entry name" value="TYPE I RESTRICTION ENZYME HINDI SPECIFICITY SUBUNIT"/>
    <property type="match status" value="1"/>
</dbReference>
<evidence type="ECO:0000313" key="6">
    <source>
        <dbReference type="Proteomes" id="UP000536442"/>
    </source>
</evidence>
<comment type="caution">
    <text evidence="5">The sequence shown here is derived from an EMBL/GenBank/DDBJ whole genome shotgun (WGS) entry which is preliminary data.</text>
</comment>
<accession>A0A851HRM2</accession>
<dbReference type="Gene3D" id="3.90.220.20">
    <property type="entry name" value="DNA methylase specificity domains"/>
    <property type="match status" value="2"/>
</dbReference>
<keyword evidence="6" id="KW-1185">Reference proteome</keyword>
<dbReference type="InterPro" id="IPR044946">
    <property type="entry name" value="Restrct_endonuc_typeI_TRD_sf"/>
</dbReference>
<feature type="domain" description="Type I restriction modification DNA specificity" evidence="4">
    <location>
        <begin position="6"/>
        <end position="181"/>
    </location>
</feature>
<dbReference type="InterPro" id="IPR000055">
    <property type="entry name" value="Restrct_endonuc_typeI_TRD"/>
</dbReference>
<keyword evidence="5" id="KW-0540">Nuclease</keyword>
<comment type="similarity">
    <text evidence="1">Belongs to the type-I restriction system S methylase family.</text>
</comment>
<dbReference type="Proteomes" id="UP000536442">
    <property type="component" value="Unassembled WGS sequence"/>
</dbReference>
<gene>
    <name evidence="5" type="ORF">HLV39_00285</name>
</gene>
<organism evidence="5 6">
    <name type="scientific">Marinobacter adhaerens</name>
    <dbReference type="NCBI Taxonomy" id="1033846"/>
    <lineage>
        <taxon>Bacteria</taxon>
        <taxon>Pseudomonadati</taxon>
        <taxon>Pseudomonadota</taxon>
        <taxon>Gammaproteobacteria</taxon>
        <taxon>Pseudomonadales</taxon>
        <taxon>Marinobacteraceae</taxon>
        <taxon>Marinobacter</taxon>
    </lineage>
</organism>
<dbReference type="PANTHER" id="PTHR30408">
    <property type="entry name" value="TYPE-1 RESTRICTION ENZYME ECOKI SPECIFICITY PROTEIN"/>
    <property type="match status" value="1"/>
</dbReference>
<evidence type="ECO:0000256" key="1">
    <source>
        <dbReference type="ARBA" id="ARBA00010923"/>
    </source>
</evidence>
<protein>
    <submittedName>
        <fullName evidence="5">Restriction endonuclease subunit S</fullName>
    </submittedName>
</protein>
<feature type="domain" description="Type I restriction modification DNA specificity" evidence="4">
    <location>
        <begin position="263"/>
        <end position="402"/>
    </location>
</feature>
<dbReference type="Pfam" id="PF01420">
    <property type="entry name" value="Methylase_S"/>
    <property type="match status" value="2"/>
</dbReference>
<keyword evidence="5" id="KW-0378">Hydrolase</keyword>